<gene>
    <name evidence="1" type="ORF">FMOSSE_LOCUS4103</name>
</gene>
<sequence>MSEKMSVALFGPTGQGKSTLLTCWSKRSEVHDIIEGHLTTYATLRRRESLPKKITSHDAAAKRAKSLERLTSKLTSLNYKGIKLEILSSIYFVNGRPIVATE</sequence>
<dbReference type="AlphaFoldDB" id="A0A9N8ZNZ2"/>
<protein>
    <submittedName>
        <fullName evidence="1">7922_t:CDS:1</fullName>
    </submittedName>
</protein>
<organism evidence="1 2">
    <name type="scientific">Funneliformis mosseae</name>
    <name type="common">Endomycorrhizal fungus</name>
    <name type="synonym">Glomus mosseae</name>
    <dbReference type="NCBI Taxonomy" id="27381"/>
    <lineage>
        <taxon>Eukaryota</taxon>
        <taxon>Fungi</taxon>
        <taxon>Fungi incertae sedis</taxon>
        <taxon>Mucoromycota</taxon>
        <taxon>Glomeromycotina</taxon>
        <taxon>Glomeromycetes</taxon>
        <taxon>Glomerales</taxon>
        <taxon>Glomeraceae</taxon>
        <taxon>Funneliformis</taxon>
    </lineage>
</organism>
<reference evidence="1" key="1">
    <citation type="submission" date="2021-06" db="EMBL/GenBank/DDBJ databases">
        <authorList>
            <person name="Kallberg Y."/>
            <person name="Tangrot J."/>
            <person name="Rosling A."/>
        </authorList>
    </citation>
    <scope>NUCLEOTIDE SEQUENCE</scope>
    <source>
        <strain evidence="1">87-6 pot B 2015</strain>
    </source>
</reference>
<keyword evidence="2" id="KW-1185">Reference proteome</keyword>
<proteinExistence type="predicted"/>
<evidence type="ECO:0000313" key="2">
    <source>
        <dbReference type="Proteomes" id="UP000789375"/>
    </source>
</evidence>
<dbReference type="Proteomes" id="UP000789375">
    <property type="component" value="Unassembled WGS sequence"/>
</dbReference>
<comment type="caution">
    <text evidence="1">The sequence shown here is derived from an EMBL/GenBank/DDBJ whole genome shotgun (WGS) entry which is preliminary data.</text>
</comment>
<evidence type="ECO:0000313" key="1">
    <source>
        <dbReference type="EMBL" id="CAG8502304.1"/>
    </source>
</evidence>
<name>A0A9N8ZNZ2_FUNMO</name>
<accession>A0A9N8ZNZ2</accession>
<dbReference type="EMBL" id="CAJVPP010000667">
    <property type="protein sequence ID" value="CAG8502304.1"/>
    <property type="molecule type" value="Genomic_DNA"/>
</dbReference>